<dbReference type="EMBL" id="MGDT01000003">
    <property type="protein sequence ID" value="OGL67155.1"/>
    <property type="molecule type" value="Genomic_DNA"/>
</dbReference>
<comment type="caution">
    <text evidence="1">The sequence shown here is derived from an EMBL/GenBank/DDBJ whole genome shotgun (WGS) entry which is preliminary data.</text>
</comment>
<organism evidence="1 2">
    <name type="scientific">Candidatus Uhrbacteria bacterium RIFCSPHIGHO2_01_FULL_63_20</name>
    <dbReference type="NCBI Taxonomy" id="1802385"/>
    <lineage>
        <taxon>Bacteria</taxon>
        <taxon>Candidatus Uhriibacteriota</taxon>
    </lineage>
</organism>
<dbReference type="AlphaFoldDB" id="A0A1F7TMF5"/>
<gene>
    <name evidence="1" type="ORF">A2856_03760</name>
</gene>
<proteinExistence type="predicted"/>
<name>A0A1F7TMF5_9BACT</name>
<dbReference type="Proteomes" id="UP000177885">
    <property type="component" value="Unassembled WGS sequence"/>
</dbReference>
<sequence length="101" mass="10997">MQTTQEEDVKQLSLSLPDPFAAFRQAFEAFDAEHDAQDARGGPMDREALSDKAKVMLEALPHGHPQAGVLATAIEDGIAKERVHLIYWAAEGVLWKAKAAA</sequence>
<evidence type="ECO:0000313" key="2">
    <source>
        <dbReference type="Proteomes" id="UP000177885"/>
    </source>
</evidence>
<accession>A0A1F7TMF5</accession>
<dbReference type="STRING" id="1802385.A2856_03760"/>
<reference evidence="1 2" key="1">
    <citation type="journal article" date="2016" name="Nat. Commun.">
        <title>Thousands of microbial genomes shed light on interconnected biogeochemical processes in an aquifer system.</title>
        <authorList>
            <person name="Anantharaman K."/>
            <person name="Brown C.T."/>
            <person name="Hug L.A."/>
            <person name="Sharon I."/>
            <person name="Castelle C.J."/>
            <person name="Probst A.J."/>
            <person name="Thomas B.C."/>
            <person name="Singh A."/>
            <person name="Wilkins M.J."/>
            <person name="Karaoz U."/>
            <person name="Brodie E.L."/>
            <person name="Williams K.H."/>
            <person name="Hubbard S.S."/>
            <person name="Banfield J.F."/>
        </authorList>
    </citation>
    <scope>NUCLEOTIDE SEQUENCE [LARGE SCALE GENOMIC DNA]</scope>
</reference>
<protein>
    <submittedName>
        <fullName evidence="1">Uncharacterized protein</fullName>
    </submittedName>
</protein>
<evidence type="ECO:0000313" key="1">
    <source>
        <dbReference type="EMBL" id="OGL67155.1"/>
    </source>
</evidence>